<feature type="transmembrane region" description="Helical" evidence="7">
    <location>
        <begin position="250"/>
        <end position="270"/>
    </location>
</feature>
<comment type="subunit">
    <text evidence="7">The Tat system comprises two distinct complexes: a TatABC complex, containing multiple copies of TatA, TatB and TatC subunits, and a separate TatA complex, containing only TatA subunits. Substrates initially bind to the TatABC complex, which probably triggers association of the separate TatA complex to form the active translocon.</text>
</comment>
<evidence type="ECO:0000256" key="2">
    <source>
        <dbReference type="ARBA" id="ARBA00022692"/>
    </source>
</evidence>
<dbReference type="GO" id="GO:0065002">
    <property type="term" value="P:intracellular protein transmembrane transport"/>
    <property type="evidence" value="ECO:0007669"/>
    <property type="project" value="TreeGrafter"/>
</dbReference>
<keyword evidence="6 7" id="KW-0472">Membrane</keyword>
<dbReference type="GO" id="GO:0009977">
    <property type="term" value="F:proton motive force dependent protein transmembrane transporter activity"/>
    <property type="evidence" value="ECO:0007669"/>
    <property type="project" value="TreeGrafter"/>
</dbReference>
<evidence type="ECO:0000256" key="5">
    <source>
        <dbReference type="ARBA" id="ARBA00023010"/>
    </source>
</evidence>
<protein>
    <recommendedName>
        <fullName evidence="7">Sec-independent protein translocase protein TatC</fullName>
    </recommendedName>
</protein>
<dbReference type="Proteomes" id="UP000199051">
    <property type="component" value="Unassembled WGS sequence"/>
</dbReference>
<feature type="transmembrane region" description="Helical" evidence="7">
    <location>
        <begin position="227"/>
        <end position="244"/>
    </location>
</feature>
<feature type="compositionally biased region" description="Basic residues" evidence="8">
    <location>
        <begin position="14"/>
        <end position="23"/>
    </location>
</feature>
<comment type="function">
    <text evidence="7">Part of the twin-arginine translocation (Tat) system that transports large folded proteins containing a characteristic twin-arginine motif in their signal peptide across membranes. Together with TatB, TatC is part of a receptor directly interacting with Tat signal peptides.</text>
</comment>
<keyword evidence="7" id="KW-1003">Cell membrane</keyword>
<comment type="similarity">
    <text evidence="7">Belongs to the TatC family.</text>
</comment>
<keyword evidence="4 7" id="KW-1133">Transmembrane helix</keyword>
<evidence type="ECO:0000256" key="1">
    <source>
        <dbReference type="ARBA" id="ARBA00004141"/>
    </source>
</evidence>
<feature type="region of interest" description="Disordered" evidence="8">
    <location>
        <begin position="1"/>
        <end position="27"/>
    </location>
</feature>
<gene>
    <name evidence="7" type="primary">tatC</name>
    <name evidence="9" type="ORF">SAMN04487818_102492</name>
</gene>
<dbReference type="NCBIfam" id="TIGR00945">
    <property type="entry name" value="tatC"/>
    <property type="match status" value="1"/>
</dbReference>
<name>A0A1H9N3D8_9PSEU</name>
<keyword evidence="5 7" id="KW-0811">Translocation</keyword>
<evidence type="ECO:0000313" key="10">
    <source>
        <dbReference type="Proteomes" id="UP000199051"/>
    </source>
</evidence>
<keyword evidence="2 7" id="KW-0812">Transmembrane</keyword>
<dbReference type="HAMAP" id="MF_00902">
    <property type="entry name" value="TatC"/>
    <property type="match status" value="1"/>
</dbReference>
<dbReference type="GO" id="GO:0043953">
    <property type="term" value="P:protein transport by the Tat complex"/>
    <property type="evidence" value="ECO:0007669"/>
    <property type="project" value="UniProtKB-UniRule"/>
</dbReference>
<feature type="compositionally biased region" description="Basic and acidic residues" evidence="8">
    <location>
        <begin position="1"/>
        <end position="13"/>
    </location>
</feature>
<keyword evidence="10" id="KW-1185">Reference proteome</keyword>
<accession>A0A1H9N3D8</accession>
<evidence type="ECO:0000256" key="4">
    <source>
        <dbReference type="ARBA" id="ARBA00022989"/>
    </source>
</evidence>
<dbReference type="EMBL" id="FOGI01000002">
    <property type="protein sequence ID" value="SER30540.1"/>
    <property type="molecule type" value="Genomic_DNA"/>
</dbReference>
<evidence type="ECO:0000313" key="9">
    <source>
        <dbReference type="EMBL" id="SER30540.1"/>
    </source>
</evidence>
<feature type="transmembrane region" description="Helical" evidence="7">
    <location>
        <begin position="111"/>
        <end position="132"/>
    </location>
</feature>
<dbReference type="AlphaFoldDB" id="A0A1H9N3D8"/>
<feature type="transmembrane region" description="Helical" evidence="7">
    <location>
        <begin position="43"/>
        <end position="61"/>
    </location>
</feature>
<organism evidence="9 10">
    <name type="scientific">Actinokineospora terrae</name>
    <dbReference type="NCBI Taxonomy" id="155974"/>
    <lineage>
        <taxon>Bacteria</taxon>
        <taxon>Bacillati</taxon>
        <taxon>Actinomycetota</taxon>
        <taxon>Actinomycetes</taxon>
        <taxon>Pseudonocardiales</taxon>
        <taxon>Pseudonocardiaceae</taxon>
        <taxon>Actinokineospora</taxon>
    </lineage>
</organism>
<reference evidence="10" key="1">
    <citation type="submission" date="2016-10" db="EMBL/GenBank/DDBJ databases">
        <authorList>
            <person name="Varghese N."/>
            <person name="Submissions S."/>
        </authorList>
    </citation>
    <scope>NUCLEOTIDE SEQUENCE [LARGE SCALE GENOMIC DNA]</scope>
    <source>
        <strain evidence="10">DSM 44260</strain>
    </source>
</reference>
<evidence type="ECO:0000256" key="7">
    <source>
        <dbReference type="HAMAP-Rule" id="MF_00902"/>
    </source>
</evidence>
<evidence type="ECO:0000256" key="8">
    <source>
        <dbReference type="SAM" id="MobiDB-lite"/>
    </source>
</evidence>
<dbReference type="PRINTS" id="PR01840">
    <property type="entry name" value="TATCFAMILY"/>
</dbReference>
<keyword evidence="7" id="KW-0813">Transport</keyword>
<evidence type="ECO:0000256" key="3">
    <source>
        <dbReference type="ARBA" id="ARBA00022927"/>
    </source>
</evidence>
<dbReference type="PANTHER" id="PTHR30371:SF0">
    <property type="entry name" value="SEC-INDEPENDENT PROTEIN TRANSLOCASE PROTEIN TATC, CHLOROPLASTIC-RELATED"/>
    <property type="match status" value="1"/>
</dbReference>
<feature type="transmembrane region" description="Helical" evidence="7">
    <location>
        <begin position="144"/>
        <end position="170"/>
    </location>
</feature>
<keyword evidence="3 7" id="KW-0653">Protein transport</keyword>
<comment type="subcellular location">
    <subcellularLocation>
        <location evidence="7">Cell membrane</location>
        <topology evidence="7">Multi-pass membrane protein</topology>
    </subcellularLocation>
    <subcellularLocation>
        <location evidence="1">Membrane</location>
        <topology evidence="1">Multi-pass membrane protein</topology>
    </subcellularLocation>
</comment>
<dbReference type="PANTHER" id="PTHR30371">
    <property type="entry name" value="SEC-INDEPENDENT PROTEIN TRANSLOCASE PROTEIN TATC"/>
    <property type="match status" value="1"/>
</dbReference>
<dbReference type="InterPro" id="IPR002033">
    <property type="entry name" value="TatC"/>
</dbReference>
<evidence type="ECO:0000256" key="6">
    <source>
        <dbReference type="ARBA" id="ARBA00023136"/>
    </source>
</evidence>
<feature type="compositionally biased region" description="Basic and acidic residues" evidence="8">
    <location>
        <begin position="325"/>
        <end position="336"/>
    </location>
</feature>
<sequence length="336" mass="36895">MVSDESLRPDPSRREKRKLRSRRHNPDGTMSLKDHLYELRTRLGWAVLFILLGGVFGFIWFEVDFGVVPSLSRVLIDPYCALPETVRLSPNGTCQLLQTQPFEAFMIQFKVGIAAGMVLTAPLWLYQLWAFITPGLYAKERRFATVFVFLASILFVAGGVLAFLVIPQGLSVLVSFGGDAFITALNGSAYISFVLVMLLIFGVSFEVPLLIIMLNRVGVLRYENLSKWRRGIIFGVFVFAAFATPGTDPISMVVLAAAMAVLVELAIQVSRVHDRRKARREAVEDPNAGLSDDEATPLVFDTGPVPASPPPAEPVVQSGPTPPAEPRKPGGYDDVT</sequence>
<dbReference type="Pfam" id="PF00902">
    <property type="entry name" value="TatC"/>
    <property type="match status" value="1"/>
</dbReference>
<feature type="region of interest" description="Disordered" evidence="8">
    <location>
        <begin position="278"/>
        <end position="336"/>
    </location>
</feature>
<proteinExistence type="inferred from homology"/>
<dbReference type="STRING" id="155974.SAMN04487818_102492"/>
<dbReference type="GO" id="GO:0033281">
    <property type="term" value="C:TAT protein transport complex"/>
    <property type="evidence" value="ECO:0007669"/>
    <property type="project" value="UniProtKB-UniRule"/>
</dbReference>
<feature type="transmembrane region" description="Helical" evidence="7">
    <location>
        <begin position="190"/>
        <end position="215"/>
    </location>
</feature>